<evidence type="ECO:0000313" key="3">
    <source>
        <dbReference type="Proteomes" id="UP001597369"/>
    </source>
</evidence>
<gene>
    <name evidence="2" type="ORF">ACFSKU_04200</name>
</gene>
<comment type="caution">
    <text evidence="2">The sequence shown here is derived from an EMBL/GenBank/DDBJ whole genome shotgun (WGS) entry which is preliminary data.</text>
</comment>
<dbReference type="Gene3D" id="3.40.50.2000">
    <property type="entry name" value="Glycogen Phosphorylase B"/>
    <property type="match status" value="1"/>
</dbReference>
<evidence type="ECO:0000259" key="1">
    <source>
        <dbReference type="Pfam" id="PF00534"/>
    </source>
</evidence>
<organism evidence="2 3">
    <name type="scientific">Pontibacter silvestris</name>
    <dbReference type="NCBI Taxonomy" id="2305183"/>
    <lineage>
        <taxon>Bacteria</taxon>
        <taxon>Pseudomonadati</taxon>
        <taxon>Bacteroidota</taxon>
        <taxon>Cytophagia</taxon>
        <taxon>Cytophagales</taxon>
        <taxon>Hymenobacteraceae</taxon>
        <taxon>Pontibacter</taxon>
    </lineage>
</organism>
<keyword evidence="3" id="KW-1185">Reference proteome</keyword>
<proteinExistence type="predicted"/>
<reference evidence="3" key="1">
    <citation type="journal article" date="2019" name="Int. J. Syst. Evol. Microbiol.">
        <title>The Global Catalogue of Microorganisms (GCM) 10K type strain sequencing project: providing services to taxonomists for standard genome sequencing and annotation.</title>
        <authorList>
            <consortium name="The Broad Institute Genomics Platform"/>
            <consortium name="The Broad Institute Genome Sequencing Center for Infectious Disease"/>
            <person name="Wu L."/>
            <person name="Ma J."/>
        </authorList>
    </citation>
    <scope>NUCLEOTIDE SEQUENCE [LARGE SCALE GENOMIC DNA]</scope>
    <source>
        <strain evidence="3">JCM 16545</strain>
    </source>
</reference>
<dbReference type="Pfam" id="PF00534">
    <property type="entry name" value="Glycos_transf_1"/>
    <property type="match status" value="1"/>
</dbReference>
<dbReference type="InterPro" id="IPR001296">
    <property type="entry name" value="Glyco_trans_1"/>
</dbReference>
<keyword evidence="2" id="KW-0328">Glycosyltransferase</keyword>
<dbReference type="RefSeq" id="WP_229962779.1">
    <property type="nucleotide sequence ID" value="NZ_JAJJWI010000033.1"/>
</dbReference>
<dbReference type="SUPFAM" id="SSF53756">
    <property type="entry name" value="UDP-Glycosyltransferase/glycogen phosphorylase"/>
    <property type="match status" value="1"/>
</dbReference>
<feature type="domain" description="Glycosyl transferase family 1" evidence="1">
    <location>
        <begin position="195"/>
        <end position="337"/>
    </location>
</feature>
<protein>
    <submittedName>
        <fullName evidence="2">Glycosyltransferase</fullName>
        <ecNumber evidence="2">2.4.-.-</ecNumber>
    </submittedName>
</protein>
<dbReference type="EMBL" id="JBHUHV010000016">
    <property type="protein sequence ID" value="MFD2066071.1"/>
    <property type="molecule type" value="Genomic_DNA"/>
</dbReference>
<accession>A0ABW4WUQ3</accession>
<evidence type="ECO:0000313" key="2">
    <source>
        <dbReference type="EMBL" id="MFD2066071.1"/>
    </source>
</evidence>
<dbReference type="Proteomes" id="UP001597369">
    <property type="component" value="Unassembled WGS sequence"/>
</dbReference>
<sequence>MSEKRILLASLLKPVNDTRMYEKLGLSLAKLKRVQVHICGYKAPVPTNAPDNVIFHPAFHFKRLSPGRIKAQYTFFKLLLKVKPEIIICSTHEFLIVSCIFKLKKHCNIIYDVQENYSLNLKSQHNYTTIVKHTLAALLRTIEKVTAPGIAHFILAERSYAQELSFLDNKYTIIENKYKAQALSPATPVQPDLNNLRLLFSGTISEVYGIFEAITFADALYQVNPETHLTIIGYCPLRSTLQKVKKLIQHKPYISLIGGDVLVPHQQILDQIRKSNLGILPYQPNKSTFRCIPTKLYEYAALGLPMLVQNNPLWQSLISKFKAGLVVDFRQVDIQALLQELQQQQFYTAGTPNDALWESEEIKLLQVVSNFIH</sequence>
<name>A0ABW4WUQ3_9BACT</name>
<keyword evidence="2" id="KW-0808">Transferase</keyword>
<dbReference type="EC" id="2.4.-.-" evidence="2"/>
<dbReference type="GO" id="GO:0016757">
    <property type="term" value="F:glycosyltransferase activity"/>
    <property type="evidence" value="ECO:0007669"/>
    <property type="project" value="UniProtKB-KW"/>
</dbReference>